<evidence type="ECO:0000256" key="1">
    <source>
        <dbReference type="ARBA" id="ARBA00010515"/>
    </source>
</evidence>
<dbReference type="PANTHER" id="PTHR48081:SF30">
    <property type="entry name" value="ACETYL-HYDROLASE LIPR-RELATED"/>
    <property type="match status" value="1"/>
</dbReference>
<dbReference type="Gene3D" id="3.40.50.1820">
    <property type="entry name" value="alpha/beta hydrolase"/>
    <property type="match status" value="1"/>
</dbReference>
<dbReference type="RefSeq" id="WP_379662525.1">
    <property type="nucleotide sequence ID" value="NZ_JBHUDG010000015.1"/>
</dbReference>
<dbReference type="SUPFAM" id="SSF53474">
    <property type="entry name" value="alpha/beta-Hydrolases"/>
    <property type="match status" value="1"/>
</dbReference>
<dbReference type="PANTHER" id="PTHR48081">
    <property type="entry name" value="AB HYDROLASE SUPERFAMILY PROTEIN C4A8.06C"/>
    <property type="match status" value="1"/>
</dbReference>
<dbReference type="Pfam" id="PF20434">
    <property type="entry name" value="BD-FAE"/>
    <property type="match status" value="1"/>
</dbReference>
<sequence>MNGKMNSRAVIKTFTFCFLLIATVLDTKGQGSYEVKQTEVIYKEIDGFKLEMNVYAPIMQKKEKLPAMVFFYGGGWNSSNMKQFDLQAKYLASRGMVVFCPEYRYASKHKTKVVECVKDSRSAVRYIKSHAEEFGIRTDQLVATGISAGGHLSAALATIGQFNESTDDLNISVNPYALVLIVPAVLIERETLNPAFIPRFDGKEKELSPYDHIKKNMPTTLIMAGVNDNKIRVETVRAFNKKMEEYGNTCKLIEYPGKGHNLAHFIQSPDSFKASLGDMETFLEGLIKFKNPSWLDKYIASLKK</sequence>
<dbReference type="InterPro" id="IPR029058">
    <property type="entry name" value="AB_hydrolase_fold"/>
</dbReference>
<keyword evidence="2 4" id="KW-0378">Hydrolase</keyword>
<keyword evidence="5" id="KW-1185">Reference proteome</keyword>
<dbReference type="InterPro" id="IPR050300">
    <property type="entry name" value="GDXG_lipolytic_enzyme"/>
</dbReference>
<gene>
    <name evidence="4" type="ORF">ACFSAH_09675</name>
</gene>
<dbReference type="GO" id="GO:0016787">
    <property type="term" value="F:hydrolase activity"/>
    <property type="evidence" value="ECO:0007669"/>
    <property type="project" value="UniProtKB-KW"/>
</dbReference>
<evidence type="ECO:0000259" key="3">
    <source>
        <dbReference type="Pfam" id="PF20434"/>
    </source>
</evidence>
<feature type="domain" description="BD-FAE-like" evidence="3">
    <location>
        <begin position="52"/>
        <end position="164"/>
    </location>
</feature>
<name>A0ABW4IBQ1_9SPHI</name>
<evidence type="ECO:0000256" key="2">
    <source>
        <dbReference type="ARBA" id="ARBA00022801"/>
    </source>
</evidence>
<dbReference type="Proteomes" id="UP001597118">
    <property type="component" value="Unassembled WGS sequence"/>
</dbReference>
<comment type="similarity">
    <text evidence="1">Belongs to the 'GDXG' lipolytic enzyme family.</text>
</comment>
<reference evidence="5" key="1">
    <citation type="journal article" date="2019" name="Int. J. Syst. Evol. Microbiol.">
        <title>The Global Catalogue of Microorganisms (GCM) 10K type strain sequencing project: providing services to taxonomists for standard genome sequencing and annotation.</title>
        <authorList>
            <consortium name="The Broad Institute Genomics Platform"/>
            <consortium name="The Broad Institute Genome Sequencing Center for Infectious Disease"/>
            <person name="Wu L."/>
            <person name="Ma J."/>
        </authorList>
    </citation>
    <scope>NUCLEOTIDE SEQUENCE [LARGE SCALE GENOMIC DNA]</scope>
    <source>
        <strain evidence="5">CCUG 53762</strain>
    </source>
</reference>
<evidence type="ECO:0000313" key="4">
    <source>
        <dbReference type="EMBL" id="MFD1630148.1"/>
    </source>
</evidence>
<dbReference type="EMBL" id="JBHUDG010000015">
    <property type="protein sequence ID" value="MFD1630148.1"/>
    <property type="molecule type" value="Genomic_DNA"/>
</dbReference>
<dbReference type="InterPro" id="IPR049492">
    <property type="entry name" value="BD-FAE-like_dom"/>
</dbReference>
<organism evidence="4 5">
    <name type="scientific">Pseudopedobacter beijingensis</name>
    <dbReference type="NCBI Taxonomy" id="1207056"/>
    <lineage>
        <taxon>Bacteria</taxon>
        <taxon>Pseudomonadati</taxon>
        <taxon>Bacteroidota</taxon>
        <taxon>Sphingobacteriia</taxon>
        <taxon>Sphingobacteriales</taxon>
        <taxon>Sphingobacteriaceae</taxon>
        <taxon>Pseudopedobacter</taxon>
    </lineage>
</organism>
<evidence type="ECO:0000313" key="5">
    <source>
        <dbReference type="Proteomes" id="UP001597118"/>
    </source>
</evidence>
<comment type="caution">
    <text evidence="4">The sequence shown here is derived from an EMBL/GenBank/DDBJ whole genome shotgun (WGS) entry which is preliminary data.</text>
</comment>
<accession>A0ABW4IBQ1</accession>
<protein>
    <submittedName>
        <fullName evidence="4">Alpha/beta hydrolase</fullName>
    </submittedName>
</protein>
<proteinExistence type="inferred from homology"/>